<evidence type="ECO:0008006" key="3">
    <source>
        <dbReference type="Google" id="ProtNLM"/>
    </source>
</evidence>
<protein>
    <recommendedName>
        <fullName evidence="3">Protein kinase domain-containing protein</fullName>
    </recommendedName>
</protein>
<sequence>MSSFICPEGNQEYDGYNKLIQDFQLNADRNWKVIEWIPYDRFKYVKQIGRGGFGTIHFASYENGEAVLKKFDNFVNFNNALNEMAIHLKTWSVIAADGNHREYLKINFNNINWEQKIDHLLNLSLNLMRIHELDIDKNIFGVLPYIAPEVLSGDEEYTKAADNDWDTRVTHRPTSGELTIELLKYWNENSEIRIQIENSEKSSKNLGLTNSTTPTPLNYQTHPQAIYTSRLLNFSNLPKPKNEENLKN</sequence>
<evidence type="ECO:0000313" key="1">
    <source>
        <dbReference type="EMBL" id="RHZ64755.1"/>
    </source>
</evidence>
<proteinExistence type="predicted"/>
<dbReference type="InterPro" id="IPR011009">
    <property type="entry name" value="Kinase-like_dom_sf"/>
</dbReference>
<reference evidence="1 2" key="1">
    <citation type="submission" date="2018-08" db="EMBL/GenBank/DDBJ databases">
        <title>Genome and evolution of the arbuscular mycorrhizal fungus Diversispora epigaea (formerly Glomus versiforme) and its bacterial endosymbionts.</title>
        <authorList>
            <person name="Sun X."/>
            <person name="Fei Z."/>
            <person name="Harrison M."/>
        </authorList>
    </citation>
    <scope>NUCLEOTIDE SEQUENCE [LARGE SCALE GENOMIC DNA]</scope>
    <source>
        <strain evidence="1 2">IT104</strain>
    </source>
</reference>
<name>A0A397HNK4_9GLOM</name>
<dbReference type="OrthoDB" id="2397611at2759"/>
<dbReference type="EMBL" id="PQFF01000292">
    <property type="protein sequence ID" value="RHZ64755.1"/>
    <property type="molecule type" value="Genomic_DNA"/>
</dbReference>
<gene>
    <name evidence="1" type="ORF">Glove_320g188</name>
</gene>
<dbReference type="Proteomes" id="UP000266861">
    <property type="component" value="Unassembled WGS sequence"/>
</dbReference>
<dbReference type="AlphaFoldDB" id="A0A397HNK4"/>
<accession>A0A397HNK4</accession>
<organism evidence="1 2">
    <name type="scientific">Diversispora epigaea</name>
    <dbReference type="NCBI Taxonomy" id="1348612"/>
    <lineage>
        <taxon>Eukaryota</taxon>
        <taxon>Fungi</taxon>
        <taxon>Fungi incertae sedis</taxon>
        <taxon>Mucoromycota</taxon>
        <taxon>Glomeromycotina</taxon>
        <taxon>Glomeromycetes</taxon>
        <taxon>Diversisporales</taxon>
        <taxon>Diversisporaceae</taxon>
        <taxon>Diversispora</taxon>
    </lineage>
</organism>
<keyword evidence="2" id="KW-1185">Reference proteome</keyword>
<comment type="caution">
    <text evidence="1">The sequence shown here is derived from an EMBL/GenBank/DDBJ whole genome shotgun (WGS) entry which is preliminary data.</text>
</comment>
<evidence type="ECO:0000313" key="2">
    <source>
        <dbReference type="Proteomes" id="UP000266861"/>
    </source>
</evidence>
<dbReference type="SUPFAM" id="SSF56112">
    <property type="entry name" value="Protein kinase-like (PK-like)"/>
    <property type="match status" value="1"/>
</dbReference>